<keyword evidence="2 3" id="KW-0408">Iron</keyword>
<dbReference type="SUPFAM" id="SSF51197">
    <property type="entry name" value="Clavaminate synthase-like"/>
    <property type="match status" value="1"/>
</dbReference>
<dbReference type="GO" id="GO:0005730">
    <property type="term" value="C:nucleolus"/>
    <property type="evidence" value="ECO:0007669"/>
    <property type="project" value="TreeGrafter"/>
</dbReference>
<comment type="similarity">
    <text evidence="3">Belongs to the ROX family.</text>
</comment>
<protein>
    <recommendedName>
        <fullName evidence="3">Bifunctional lysine-specific demethylase and histidyl-hydroxylase</fullName>
        <ecNumber evidence="3">1.14.11.-</ecNumber>
    </recommendedName>
</protein>
<keyword evidence="7" id="KW-1185">Reference proteome</keyword>
<keyword evidence="1 3" id="KW-0479">Metal-binding</keyword>
<evidence type="ECO:0000313" key="6">
    <source>
        <dbReference type="EMBL" id="CAD7705267.1"/>
    </source>
</evidence>
<reference evidence="6" key="1">
    <citation type="submission" date="2020-12" db="EMBL/GenBank/DDBJ databases">
        <authorList>
            <person name="Iha C."/>
        </authorList>
    </citation>
    <scope>NUCLEOTIDE SEQUENCE</scope>
</reference>
<dbReference type="InterPro" id="IPR003347">
    <property type="entry name" value="JmjC_dom"/>
</dbReference>
<dbReference type="EMBL" id="CAJHUC010003063">
    <property type="protein sequence ID" value="CAD7705267.1"/>
    <property type="molecule type" value="Genomic_DNA"/>
</dbReference>
<accession>A0A8S1JFN1</accession>
<keyword evidence="3" id="KW-0560">Oxidoreductase</keyword>
<feature type="domain" description="JmjC" evidence="5">
    <location>
        <begin position="106"/>
        <end position="249"/>
    </location>
</feature>
<dbReference type="Gene3D" id="3.90.930.40">
    <property type="match status" value="1"/>
</dbReference>
<evidence type="ECO:0000256" key="4">
    <source>
        <dbReference type="SAM" id="MobiDB-lite"/>
    </source>
</evidence>
<dbReference type="InterPro" id="IPR039994">
    <property type="entry name" value="NO66-like"/>
</dbReference>
<keyword evidence="3" id="KW-0804">Transcription</keyword>
<evidence type="ECO:0000256" key="1">
    <source>
        <dbReference type="ARBA" id="ARBA00022723"/>
    </source>
</evidence>
<dbReference type="PANTHER" id="PTHR13096">
    <property type="entry name" value="MINA53 MYC INDUCED NUCLEAR ANTIGEN"/>
    <property type="match status" value="1"/>
</dbReference>
<dbReference type="Proteomes" id="UP000708148">
    <property type="component" value="Unassembled WGS sequence"/>
</dbReference>
<evidence type="ECO:0000256" key="3">
    <source>
        <dbReference type="RuleBase" id="RU366061"/>
    </source>
</evidence>
<evidence type="ECO:0000313" key="7">
    <source>
        <dbReference type="Proteomes" id="UP000708148"/>
    </source>
</evidence>
<name>A0A8S1JFN1_9CHLO</name>
<feature type="region of interest" description="Disordered" evidence="4">
    <location>
        <begin position="387"/>
        <end position="431"/>
    </location>
</feature>
<comment type="caution">
    <text evidence="6">The sequence shown here is derived from an EMBL/GenBank/DDBJ whole genome shotgun (WGS) entry which is preliminary data.</text>
</comment>
<dbReference type="PANTHER" id="PTHR13096:SF8">
    <property type="entry name" value="RIBOSOMAL OXYGENASE 1"/>
    <property type="match status" value="1"/>
</dbReference>
<comment type="subcellular location">
    <subcellularLocation>
        <location evidence="3">Nucleus</location>
    </subcellularLocation>
</comment>
<keyword evidence="3" id="KW-0805">Transcription regulation</keyword>
<feature type="compositionally biased region" description="Acidic residues" evidence="4">
    <location>
        <begin position="392"/>
        <end position="430"/>
    </location>
</feature>
<dbReference type="OrthoDB" id="425950at2759"/>
<evidence type="ECO:0000256" key="2">
    <source>
        <dbReference type="ARBA" id="ARBA00023004"/>
    </source>
</evidence>
<feature type="region of interest" description="Disordered" evidence="4">
    <location>
        <begin position="322"/>
        <end position="349"/>
    </location>
</feature>
<dbReference type="EC" id="1.14.11.-" evidence="3"/>
<dbReference type="Gene3D" id="2.60.120.650">
    <property type="entry name" value="Cupin"/>
    <property type="match status" value="1"/>
</dbReference>
<proteinExistence type="inferred from homology"/>
<comment type="cofactor">
    <cofactor evidence="3">
        <name>Fe(2+)</name>
        <dbReference type="ChEBI" id="CHEBI:29033"/>
    </cofactor>
    <text evidence="3">Binds 1 Fe(2+) ion per subunit.</text>
</comment>
<evidence type="ECO:0000259" key="5">
    <source>
        <dbReference type="PROSITE" id="PS51184"/>
    </source>
</evidence>
<keyword evidence="3" id="KW-0223">Dioxygenase</keyword>
<dbReference type="AlphaFoldDB" id="A0A8S1JFN1"/>
<sequence>MDGSPDFNALQYLVSPQKQDAFIAADWEAGPKLFKGDDERRQAFAGLFNRRSLTEAMRARDAAKGGGAFRLGADVIAARYLSGERETVGGDVSGCDAIWSLFEDGCTLQVIQPQRYTPALRALCARLESQLGCLVGCNAYVTPGGTQGLAPHHDDVELFVCQTEGCKAWRLYGPIGGHGLPSLPSKDLAQEELGPPILEVTLHVGDVLYVPRGIVHQAVAQDGASVHLTISTYQRWTWGDLAATVVQGAVMAQKGPDCAPHCLRQGLPHGFVYGVGTHPLEAPDASRDAAKELAARLRALADVLEKHDGLVRSAADAMAEDFVGGRMPPPEGGLRPRGPAPGPGDRVRRRGDGLMRLARVEAGEEPVGVDHAVQLLTCMKNSVQGHMMAGGEESEEEEEERSEESQSDGDDDIEGMDGDGEEGSEEDEDGQCVLVLRAALAEPLAQIVGSGDEGVAVAELKGVEGEAERIGFVTELWREGLIETRGAGAEGGRQKRAKR</sequence>
<dbReference type="GO" id="GO:0032453">
    <property type="term" value="F:histone H3K4 demethylase activity"/>
    <property type="evidence" value="ECO:0007669"/>
    <property type="project" value="TreeGrafter"/>
</dbReference>
<keyword evidence="3" id="KW-0539">Nucleus</keyword>
<comment type="function">
    <text evidence="3">Oxygenase that can act as both a histone lysine demethylase and a ribosomal histidine hydroxylase.</text>
</comment>
<dbReference type="GO" id="GO:0005506">
    <property type="term" value="F:iron ion binding"/>
    <property type="evidence" value="ECO:0007669"/>
    <property type="project" value="UniProtKB-UniRule"/>
</dbReference>
<organism evidence="6 7">
    <name type="scientific">Ostreobium quekettii</name>
    <dbReference type="NCBI Taxonomy" id="121088"/>
    <lineage>
        <taxon>Eukaryota</taxon>
        <taxon>Viridiplantae</taxon>
        <taxon>Chlorophyta</taxon>
        <taxon>core chlorophytes</taxon>
        <taxon>Ulvophyceae</taxon>
        <taxon>TCBD clade</taxon>
        <taxon>Bryopsidales</taxon>
        <taxon>Ostreobineae</taxon>
        <taxon>Ostreobiaceae</taxon>
        <taxon>Ostreobium</taxon>
    </lineage>
</organism>
<dbReference type="GO" id="GO:0051864">
    <property type="term" value="F:histone H3K36 demethylase activity"/>
    <property type="evidence" value="ECO:0007669"/>
    <property type="project" value="TreeGrafter"/>
</dbReference>
<dbReference type="PROSITE" id="PS51184">
    <property type="entry name" value="JMJC"/>
    <property type="match status" value="1"/>
</dbReference>
<gene>
    <name evidence="6" type="ORF">OSTQU699_LOCUS10622</name>
</gene>
<dbReference type="Pfam" id="PF08007">
    <property type="entry name" value="JmjC_2"/>
    <property type="match status" value="1"/>
</dbReference>